<accession>A0A926HUM4</accession>
<reference evidence="1" key="1">
    <citation type="submission" date="2020-08" db="EMBL/GenBank/DDBJ databases">
        <title>Genome public.</title>
        <authorList>
            <person name="Liu C."/>
            <person name="Sun Q."/>
        </authorList>
    </citation>
    <scope>NUCLEOTIDE SEQUENCE</scope>
    <source>
        <strain evidence="1">BX7</strain>
    </source>
</reference>
<organism evidence="1 2">
    <name type="scientific">Feifania hominis</name>
    <dbReference type="NCBI Taxonomy" id="2763660"/>
    <lineage>
        <taxon>Bacteria</taxon>
        <taxon>Bacillati</taxon>
        <taxon>Bacillota</taxon>
        <taxon>Clostridia</taxon>
        <taxon>Eubacteriales</taxon>
        <taxon>Feifaniaceae</taxon>
        <taxon>Feifania</taxon>
    </lineage>
</organism>
<evidence type="ECO:0000313" key="2">
    <source>
        <dbReference type="Proteomes" id="UP000620366"/>
    </source>
</evidence>
<proteinExistence type="predicted"/>
<dbReference type="AlphaFoldDB" id="A0A926HUM4"/>
<dbReference type="InterPro" id="IPR010181">
    <property type="entry name" value="CGCAxxGCC_motif"/>
</dbReference>
<evidence type="ECO:0000313" key="1">
    <source>
        <dbReference type="EMBL" id="MBC8536448.1"/>
    </source>
</evidence>
<sequence>MSAREQRALALFGEGYSCAQAVMGAFADDLPLERSALLRMTSSMGAGMGRLREVCGAVTSMLLIDGLRHGPDSPDPDRKAAQYARVQALCKRFEAQFGSIICRELLGRAGAEPPTPEKRDSHYYSSRPCARLVAGAVRILEENWEESK</sequence>
<keyword evidence="2" id="KW-1185">Reference proteome</keyword>
<dbReference type="Proteomes" id="UP000620366">
    <property type="component" value="Unassembled WGS sequence"/>
</dbReference>
<name>A0A926HUM4_9FIRM</name>
<dbReference type="EMBL" id="JACRSP010000003">
    <property type="protein sequence ID" value="MBC8536448.1"/>
    <property type="molecule type" value="Genomic_DNA"/>
</dbReference>
<protein>
    <submittedName>
        <fullName evidence="1">C_GCAxxG_C_C family protein</fullName>
    </submittedName>
</protein>
<gene>
    <name evidence="1" type="ORF">H8695_07085</name>
</gene>
<dbReference type="Pfam" id="PF09719">
    <property type="entry name" value="C_GCAxxG_C_C"/>
    <property type="match status" value="1"/>
</dbReference>
<dbReference type="NCBIfam" id="TIGR01909">
    <property type="entry name" value="C_GCAxxG_C_C"/>
    <property type="match status" value="1"/>
</dbReference>
<comment type="caution">
    <text evidence="1">The sequence shown here is derived from an EMBL/GenBank/DDBJ whole genome shotgun (WGS) entry which is preliminary data.</text>
</comment>